<reference evidence="2 3" key="1">
    <citation type="submission" date="2021-03" db="EMBL/GenBank/DDBJ databases">
        <title>Antimicrobial resistance genes in bacteria isolated from Japanese honey, and their potential for conferring macrolide and lincosamide resistance in the American foulbrood pathogen Paenibacillus larvae.</title>
        <authorList>
            <person name="Okamoto M."/>
            <person name="Kumagai M."/>
            <person name="Kanamori H."/>
            <person name="Takamatsu D."/>
        </authorList>
    </citation>
    <scope>NUCLEOTIDE SEQUENCE [LARGE SCALE GENOMIC DNA]</scope>
    <source>
        <strain evidence="2 3">J34TS1</strain>
    </source>
</reference>
<comment type="caution">
    <text evidence="2">The sequence shown here is derived from an EMBL/GenBank/DDBJ whole genome shotgun (WGS) entry which is preliminary data.</text>
</comment>
<dbReference type="RefSeq" id="WP_212977138.1">
    <property type="nucleotide sequence ID" value="NZ_AP025343.1"/>
</dbReference>
<dbReference type="SUPFAM" id="SSF54909">
    <property type="entry name" value="Dimeric alpha+beta barrel"/>
    <property type="match status" value="1"/>
</dbReference>
<evidence type="ECO:0000259" key="1">
    <source>
        <dbReference type="PROSITE" id="PS51725"/>
    </source>
</evidence>
<dbReference type="PROSITE" id="PS51725">
    <property type="entry name" value="ABM"/>
    <property type="match status" value="1"/>
</dbReference>
<proteinExistence type="predicted"/>
<keyword evidence="3" id="KW-1185">Reference proteome</keyword>
<protein>
    <submittedName>
        <fullName evidence="2">Antibiotic biosynthesis monooxygenase</fullName>
    </submittedName>
</protein>
<keyword evidence="2" id="KW-0503">Monooxygenase</keyword>
<dbReference type="InterPro" id="IPR007138">
    <property type="entry name" value="ABM_dom"/>
</dbReference>
<feature type="domain" description="ABM" evidence="1">
    <location>
        <begin position="4"/>
        <end position="92"/>
    </location>
</feature>
<sequence>MSKYGAYVKFTAKSGERETLADILLEAAEAIRSVKECEVYIINLSAQEPDAIWVTEVWSSAEAHKASLDLPDTKAAIARAMPLIEGVESIPVTPLGGKGL</sequence>
<dbReference type="Proteomes" id="UP000682811">
    <property type="component" value="Unassembled WGS sequence"/>
</dbReference>
<dbReference type="Pfam" id="PF03992">
    <property type="entry name" value="ABM"/>
    <property type="match status" value="1"/>
</dbReference>
<dbReference type="GO" id="GO:0004497">
    <property type="term" value="F:monooxygenase activity"/>
    <property type="evidence" value="ECO:0007669"/>
    <property type="project" value="UniProtKB-KW"/>
</dbReference>
<accession>A0A919YBR4</accession>
<dbReference type="InterPro" id="IPR011008">
    <property type="entry name" value="Dimeric_a/b-barrel"/>
</dbReference>
<dbReference type="Gene3D" id="3.30.70.100">
    <property type="match status" value="1"/>
</dbReference>
<gene>
    <name evidence="2" type="ORF">J34TS1_08500</name>
</gene>
<name>A0A919YBR4_9BACL</name>
<evidence type="ECO:0000313" key="3">
    <source>
        <dbReference type="Proteomes" id="UP000682811"/>
    </source>
</evidence>
<keyword evidence="2" id="KW-0560">Oxidoreductase</keyword>
<organism evidence="2 3">
    <name type="scientific">Paenibacillus azoreducens</name>
    <dbReference type="NCBI Taxonomy" id="116718"/>
    <lineage>
        <taxon>Bacteria</taxon>
        <taxon>Bacillati</taxon>
        <taxon>Bacillota</taxon>
        <taxon>Bacilli</taxon>
        <taxon>Bacillales</taxon>
        <taxon>Paenibacillaceae</taxon>
        <taxon>Paenibacillus</taxon>
    </lineage>
</organism>
<dbReference type="AlphaFoldDB" id="A0A919YBR4"/>
<dbReference type="EMBL" id="BORT01000002">
    <property type="protein sequence ID" value="GIO46085.1"/>
    <property type="molecule type" value="Genomic_DNA"/>
</dbReference>
<evidence type="ECO:0000313" key="2">
    <source>
        <dbReference type="EMBL" id="GIO46085.1"/>
    </source>
</evidence>